<feature type="non-terminal residue" evidence="5">
    <location>
        <position position="1"/>
    </location>
</feature>
<name>A0AAD3HPE7_9CHLO</name>
<keyword evidence="2" id="KW-0418">Kinase</keyword>
<dbReference type="PANTHER" id="PTHR42774">
    <property type="entry name" value="PHOSPHOTRANSFERASE SYSTEM TRANSPORT PROTEIN"/>
    <property type="match status" value="1"/>
</dbReference>
<feature type="compositionally biased region" description="Low complexity" evidence="3">
    <location>
        <begin position="295"/>
        <end position="317"/>
    </location>
</feature>
<keyword evidence="1" id="KW-0808">Transferase</keyword>
<dbReference type="EMBL" id="BMAR01000022">
    <property type="protein sequence ID" value="GFR48228.1"/>
    <property type="molecule type" value="Genomic_DNA"/>
</dbReference>
<dbReference type="InterPro" id="IPR052562">
    <property type="entry name" value="Ketohexokinase-related"/>
</dbReference>
<dbReference type="Gene3D" id="3.40.1190.20">
    <property type="match status" value="2"/>
</dbReference>
<comment type="caution">
    <text evidence="5">The sequence shown here is derived from an EMBL/GenBank/DDBJ whole genome shotgun (WGS) entry which is preliminary data.</text>
</comment>
<evidence type="ECO:0000256" key="1">
    <source>
        <dbReference type="ARBA" id="ARBA00022679"/>
    </source>
</evidence>
<feature type="region of interest" description="Disordered" evidence="3">
    <location>
        <begin position="277"/>
        <end position="327"/>
    </location>
</feature>
<keyword evidence="6" id="KW-1185">Reference proteome</keyword>
<organism evidence="5 6">
    <name type="scientific">Astrephomene gubernaculifera</name>
    <dbReference type="NCBI Taxonomy" id="47775"/>
    <lineage>
        <taxon>Eukaryota</taxon>
        <taxon>Viridiplantae</taxon>
        <taxon>Chlorophyta</taxon>
        <taxon>core chlorophytes</taxon>
        <taxon>Chlorophyceae</taxon>
        <taxon>CS clade</taxon>
        <taxon>Chlamydomonadales</taxon>
        <taxon>Astrephomenaceae</taxon>
        <taxon>Astrephomene</taxon>
    </lineage>
</organism>
<dbReference type="Proteomes" id="UP001054857">
    <property type="component" value="Unassembled WGS sequence"/>
</dbReference>
<dbReference type="InterPro" id="IPR011611">
    <property type="entry name" value="PfkB_dom"/>
</dbReference>
<sequence length="560" mass="57271">MGLLKRPTVAKPCTSNSAAKATRRLRCHPSSMSIKASASPSFQGCDTPLDWRIKVVGMGSCGIDYLASVAAYPKPDEKLRTETLETQGGGNCANALTAAARLGLAPVLVSKIGGDGLGDAIISELQADGVDTSHVLRAAGHPSPFTYIIVDRQGGTRTCIHTPGAPLSPAEISPALMDAVLSDAVLVYFDGRLTEAALLLAREARRRGVPVLVEAERLRPGLESLLAEATWVVTSEHFPRDWTGESWHCDAVLSTFQRLPHVRWLVTTLGSRGALMLERRRGRGRDGSRRPGTEGPAALPSQQQQQQEPELQQAAGEGADDPWVGGDAPLREVTLEELVERELRAQVEAEAVAEGVTVGEGGGEGEITAGTAAAAGAAEPAVVCVSSSGVRIGAGRVATTEGFVRLGYAGSRDPSRAAHAAHLAAARAAALNADSAGAARYLAGTAAAAAAAPTNTSSSSSSSSASSSSNSDTNATAAASEGAAPSMAGAAGGDTEEEEALVARVTLASIARMPKSAVVDTTGAGDSFIGSMLYGIATRMPLPGALRLAAVVAGCKCTAL</sequence>
<dbReference type="GO" id="GO:0016301">
    <property type="term" value="F:kinase activity"/>
    <property type="evidence" value="ECO:0007669"/>
    <property type="project" value="UniProtKB-KW"/>
</dbReference>
<reference evidence="5 6" key="1">
    <citation type="journal article" date="2021" name="Sci. Rep.">
        <title>Genome sequencing of the multicellular alga Astrephomene provides insights into convergent evolution of germ-soma differentiation.</title>
        <authorList>
            <person name="Yamashita S."/>
            <person name="Yamamoto K."/>
            <person name="Matsuzaki R."/>
            <person name="Suzuki S."/>
            <person name="Yamaguchi H."/>
            <person name="Hirooka S."/>
            <person name="Minakuchi Y."/>
            <person name="Miyagishima S."/>
            <person name="Kawachi M."/>
            <person name="Toyoda A."/>
            <person name="Nozaki H."/>
        </authorList>
    </citation>
    <scope>NUCLEOTIDE SEQUENCE [LARGE SCALE GENOMIC DNA]</scope>
    <source>
        <strain evidence="5 6">NIES-4017</strain>
    </source>
</reference>
<dbReference type="AlphaFoldDB" id="A0AAD3HPE7"/>
<feature type="domain" description="Carbohydrate kinase PfkB" evidence="4">
    <location>
        <begin position="54"/>
        <end position="279"/>
    </location>
</feature>
<evidence type="ECO:0000313" key="6">
    <source>
        <dbReference type="Proteomes" id="UP001054857"/>
    </source>
</evidence>
<evidence type="ECO:0000256" key="2">
    <source>
        <dbReference type="ARBA" id="ARBA00022777"/>
    </source>
</evidence>
<dbReference type="InterPro" id="IPR002139">
    <property type="entry name" value="Ribo/fructo_kinase"/>
</dbReference>
<dbReference type="InterPro" id="IPR029056">
    <property type="entry name" value="Ribokinase-like"/>
</dbReference>
<dbReference type="PANTHER" id="PTHR42774:SF3">
    <property type="entry name" value="KETOHEXOKINASE"/>
    <property type="match status" value="1"/>
</dbReference>
<evidence type="ECO:0000259" key="4">
    <source>
        <dbReference type="Pfam" id="PF00294"/>
    </source>
</evidence>
<proteinExistence type="predicted"/>
<dbReference type="PRINTS" id="PR00990">
    <property type="entry name" value="RIBOKINASE"/>
</dbReference>
<dbReference type="SUPFAM" id="SSF53613">
    <property type="entry name" value="Ribokinase-like"/>
    <property type="match status" value="2"/>
</dbReference>
<gene>
    <name evidence="5" type="ORF">Agub_g10089</name>
</gene>
<dbReference type="Pfam" id="PF00294">
    <property type="entry name" value="PfkB"/>
    <property type="match status" value="2"/>
</dbReference>
<evidence type="ECO:0000313" key="5">
    <source>
        <dbReference type="EMBL" id="GFR48228.1"/>
    </source>
</evidence>
<accession>A0AAD3HPE7</accession>
<feature type="domain" description="Carbohydrate kinase PfkB" evidence="4">
    <location>
        <begin position="500"/>
        <end position="558"/>
    </location>
</feature>
<evidence type="ECO:0000256" key="3">
    <source>
        <dbReference type="SAM" id="MobiDB-lite"/>
    </source>
</evidence>
<feature type="compositionally biased region" description="Low complexity" evidence="3">
    <location>
        <begin position="452"/>
        <end position="489"/>
    </location>
</feature>
<feature type="region of interest" description="Disordered" evidence="3">
    <location>
        <begin position="452"/>
        <end position="495"/>
    </location>
</feature>
<protein>
    <recommendedName>
        <fullName evidence="4">Carbohydrate kinase PfkB domain-containing protein</fullName>
    </recommendedName>
</protein>